<evidence type="ECO:0000313" key="2">
    <source>
        <dbReference type="EMBL" id="KAK0618807.1"/>
    </source>
</evidence>
<dbReference type="EMBL" id="JAUJDW010000171">
    <property type="protein sequence ID" value="KAK0618807.1"/>
    <property type="molecule type" value="Genomic_DNA"/>
</dbReference>
<dbReference type="AlphaFoldDB" id="A0AA39WNX9"/>
<evidence type="ECO:0008006" key="4">
    <source>
        <dbReference type="Google" id="ProtNLM"/>
    </source>
</evidence>
<protein>
    <recommendedName>
        <fullName evidence="4">F-box domain-containing protein</fullName>
    </recommendedName>
</protein>
<accession>A0AA39WNX9</accession>
<evidence type="ECO:0000256" key="1">
    <source>
        <dbReference type="SAM" id="MobiDB-lite"/>
    </source>
</evidence>
<comment type="caution">
    <text evidence="2">The sequence shown here is derived from an EMBL/GenBank/DDBJ whole genome shotgun (WGS) entry which is preliminary data.</text>
</comment>
<feature type="compositionally biased region" description="Acidic residues" evidence="1">
    <location>
        <begin position="149"/>
        <end position="184"/>
    </location>
</feature>
<keyword evidence="3" id="KW-1185">Reference proteome</keyword>
<proteinExistence type="predicted"/>
<evidence type="ECO:0000313" key="3">
    <source>
        <dbReference type="Proteomes" id="UP001175001"/>
    </source>
</evidence>
<name>A0AA39WNX9_9PEZI</name>
<feature type="region of interest" description="Disordered" evidence="1">
    <location>
        <begin position="146"/>
        <end position="186"/>
    </location>
</feature>
<gene>
    <name evidence="2" type="ORF">DIS24_g11506</name>
</gene>
<reference evidence="2" key="1">
    <citation type="submission" date="2023-06" db="EMBL/GenBank/DDBJ databases">
        <title>Multi-omics analyses reveal the molecular pathogenesis toolkit of Lasiodiplodia hormozganensis, a cross-kingdom pathogen.</title>
        <authorList>
            <person name="Felix C."/>
            <person name="Meneses R."/>
            <person name="Goncalves M.F.M."/>
            <person name="Tilleman L."/>
            <person name="Duarte A.S."/>
            <person name="Jorrin-Novo J.V."/>
            <person name="Van De Peer Y."/>
            <person name="Deforce D."/>
            <person name="Van Nieuwerburgh F."/>
            <person name="Esteves A.C."/>
            <person name="Alves A."/>
        </authorList>
    </citation>
    <scope>NUCLEOTIDE SEQUENCE</scope>
    <source>
        <strain evidence="2">CBS 339.90</strain>
    </source>
</reference>
<sequence>MGAQDLPYDILHNILAHLKALIQPDPISPNKPRLASYACICRSWNEAVEREIFRNLEVVKAEGLARAEELLTKHPSRRLCAVRNLTFVGWYQRSDSLKRDLSRKQLAERDAAFSADVERLLRLLTAVERAGDARLALELRFVLEKTPPEDGDEEGVEGFDNGDDDDDNDDDSEFDDYGSGGDDEERLKYDPAYLRYVGEGLPQVHCVKQFILQRSQHERLWGASVTTLLSAMEGLELCNVSFHDEQTVDPGVRIDYRKALGESLYQIPDTCKRFYASFEHCITEAPKSQPGFVPNSVDSLCLGLQSLSTQLVNISLEMLTISPALFWPQGEGDVATAPHWPNLEYFYIRYSPISASGEPFAHSDPDRPNQELTNGLFVAVGKAVRNMPALQIMDLEMAPELDFQVLFSYVFDKADGVFQAKWSGTGETLKLSPDVLRAFNIKEEDLVLNAPREPPKKKKRWEVAVFKSWDITARVRNQ</sequence>
<organism evidence="2 3">
    <name type="scientific">Lasiodiplodia hormozganensis</name>
    <dbReference type="NCBI Taxonomy" id="869390"/>
    <lineage>
        <taxon>Eukaryota</taxon>
        <taxon>Fungi</taxon>
        <taxon>Dikarya</taxon>
        <taxon>Ascomycota</taxon>
        <taxon>Pezizomycotina</taxon>
        <taxon>Dothideomycetes</taxon>
        <taxon>Dothideomycetes incertae sedis</taxon>
        <taxon>Botryosphaeriales</taxon>
        <taxon>Botryosphaeriaceae</taxon>
        <taxon>Lasiodiplodia</taxon>
    </lineage>
</organism>
<dbReference type="Proteomes" id="UP001175001">
    <property type="component" value="Unassembled WGS sequence"/>
</dbReference>